<keyword evidence="2" id="KW-0677">Repeat</keyword>
<dbReference type="Gene3D" id="3.40.50.2300">
    <property type="match status" value="1"/>
</dbReference>
<dbReference type="PROSITE" id="PS51099">
    <property type="entry name" value="PTS_EIIB_TYPE_2"/>
    <property type="match status" value="1"/>
</dbReference>
<name>A0ABU4W9C9_9FUSO</name>
<dbReference type="Pfam" id="PF00874">
    <property type="entry name" value="PRD"/>
    <property type="match status" value="2"/>
</dbReference>
<dbReference type="PANTHER" id="PTHR30185:SF12">
    <property type="entry name" value="TRANSCRIPTIONAL REGULATOR MANR"/>
    <property type="match status" value="1"/>
</dbReference>
<evidence type="ECO:0000259" key="8">
    <source>
        <dbReference type="PROSITE" id="PS51372"/>
    </source>
</evidence>
<dbReference type="InterPro" id="IPR011608">
    <property type="entry name" value="PRD"/>
</dbReference>
<dbReference type="Gene3D" id="3.40.930.10">
    <property type="entry name" value="Mannitol-specific EII, Chain A"/>
    <property type="match status" value="1"/>
</dbReference>
<evidence type="ECO:0000256" key="1">
    <source>
        <dbReference type="ARBA" id="ARBA00022679"/>
    </source>
</evidence>
<evidence type="ECO:0000256" key="5">
    <source>
        <dbReference type="ARBA" id="ARBA00023163"/>
    </source>
</evidence>
<protein>
    <submittedName>
        <fullName evidence="9">BglG family transcription antiterminator</fullName>
    </submittedName>
</protein>
<keyword evidence="10" id="KW-1185">Reference proteome</keyword>
<keyword evidence="1" id="KW-0808">Transferase</keyword>
<dbReference type="Gene3D" id="1.10.1790.10">
    <property type="entry name" value="PRD domain"/>
    <property type="match status" value="2"/>
</dbReference>
<keyword evidence="5" id="KW-0804">Transcription</keyword>
<dbReference type="InterPro" id="IPR007737">
    <property type="entry name" value="Mga_HTH"/>
</dbReference>
<feature type="domain" description="PTS EIIB type-2" evidence="7">
    <location>
        <begin position="403"/>
        <end position="494"/>
    </location>
</feature>
<dbReference type="InterPro" id="IPR036634">
    <property type="entry name" value="PRD_sf"/>
</dbReference>
<dbReference type="CDD" id="cd00211">
    <property type="entry name" value="PTS_IIA_fru"/>
    <property type="match status" value="1"/>
</dbReference>
<feature type="domain" description="PRD" evidence="8">
    <location>
        <begin position="291"/>
        <end position="398"/>
    </location>
</feature>
<dbReference type="SUPFAM" id="SSF52794">
    <property type="entry name" value="PTS system IIB component-like"/>
    <property type="match status" value="1"/>
</dbReference>
<dbReference type="SUPFAM" id="SSF55804">
    <property type="entry name" value="Phoshotransferase/anion transport protein"/>
    <property type="match status" value="1"/>
</dbReference>
<proteinExistence type="predicted"/>
<evidence type="ECO:0000256" key="2">
    <source>
        <dbReference type="ARBA" id="ARBA00022737"/>
    </source>
</evidence>
<evidence type="ECO:0000259" key="7">
    <source>
        <dbReference type="PROSITE" id="PS51099"/>
    </source>
</evidence>
<dbReference type="RefSeq" id="WP_320313526.1">
    <property type="nucleotide sequence ID" value="NZ_JAVIKH010000007.1"/>
</dbReference>
<dbReference type="CDD" id="cd05568">
    <property type="entry name" value="PTS_IIB_bgl_like"/>
    <property type="match status" value="1"/>
</dbReference>
<dbReference type="InterPro" id="IPR002178">
    <property type="entry name" value="PTS_EIIA_type-2_dom"/>
</dbReference>
<dbReference type="InterPro" id="IPR050661">
    <property type="entry name" value="BglG_antiterminators"/>
</dbReference>
<dbReference type="InterPro" id="IPR036095">
    <property type="entry name" value="PTS_EIIB-like_sf"/>
</dbReference>
<comment type="caution">
    <text evidence="9">The sequence shown here is derived from an EMBL/GenBank/DDBJ whole genome shotgun (WGS) entry which is preliminary data.</text>
</comment>
<dbReference type="PANTHER" id="PTHR30185">
    <property type="entry name" value="CRYPTIC BETA-GLUCOSIDE BGL OPERON ANTITERMINATOR"/>
    <property type="match status" value="1"/>
</dbReference>
<evidence type="ECO:0000256" key="4">
    <source>
        <dbReference type="ARBA" id="ARBA00023159"/>
    </source>
</evidence>
<dbReference type="PROSITE" id="PS51094">
    <property type="entry name" value="PTS_EIIA_TYPE_2"/>
    <property type="match status" value="1"/>
</dbReference>
<dbReference type="PROSITE" id="PS51372">
    <property type="entry name" value="PRD_2"/>
    <property type="match status" value="2"/>
</dbReference>
<evidence type="ECO:0000256" key="3">
    <source>
        <dbReference type="ARBA" id="ARBA00023015"/>
    </source>
</evidence>
<keyword evidence="4" id="KW-0010">Activator</keyword>
<keyword evidence="3" id="KW-0805">Transcription regulation</keyword>
<evidence type="ECO:0000313" key="9">
    <source>
        <dbReference type="EMBL" id="MDX8336121.1"/>
    </source>
</evidence>
<dbReference type="Pfam" id="PF05043">
    <property type="entry name" value="Mga"/>
    <property type="match status" value="1"/>
</dbReference>
<dbReference type="Pfam" id="PF00359">
    <property type="entry name" value="PTS_EIIA_2"/>
    <property type="match status" value="1"/>
</dbReference>
<reference evidence="10" key="1">
    <citation type="submission" date="2023-07" db="EMBL/GenBank/DDBJ databases">
        <authorList>
            <person name="Colorado M.A."/>
            <person name="Villamil L.M."/>
            <person name="Melo J.F."/>
            <person name="Rodriguez J.A."/>
            <person name="Ruiz R.Y."/>
        </authorList>
    </citation>
    <scope>NUCLEOTIDE SEQUENCE [LARGE SCALE GENOMIC DNA]</scope>
    <source>
        <strain evidence="10">C33</strain>
    </source>
</reference>
<evidence type="ECO:0000313" key="10">
    <source>
        <dbReference type="Proteomes" id="UP001279681"/>
    </source>
</evidence>
<dbReference type="EMBL" id="JAVIKH010000007">
    <property type="protein sequence ID" value="MDX8336121.1"/>
    <property type="molecule type" value="Genomic_DNA"/>
</dbReference>
<feature type="domain" description="PTS EIIA type-2" evidence="6">
    <location>
        <begin position="540"/>
        <end position="681"/>
    </location>
</feature>
<dbReference type="InterPro" id="IPR013011">
    <property type="entry name" value="PTS_EIIB_2"/>
</dbReference>
<dbReference type="InterPro" id="IPR016152">
    <property type="entry name" value="PTrfase/Anion_transptr"/>
</dbReference>
<evidence type="ECO:0000259" key="6">
    <source>
        <dbReference type="PROSITE" id="PS51094"/>
    </source>
</evidence>
<feature type="domain" description="PRD" evidence="8">
    <location>
        <begin position="183"/>
        <end position="287"/>
    </location>
</feature>
<gene>
    <name evidence="9" type="ORF">RFV38_06375</name>
</gene>
<dbReference type="Proteomes" id="UP001279681">
    <property type="component" value="Unassembled WGS sequence"/>
</dbReference>
<dbReference type="SUPFAM" id="SSF63520">
    <property type="entry name" value="PTS-regulatory domain, PRD"/>
    <property type="match status" value="2"/>
</dbReference>
<sequence length="692" mass="80630">MNKRMYEILKFMIQENGKTNLKDISSFTSVNERTIRYDIEKINEIFITQGFNNIEKLSKGELYHSNISEINIFIKKNFKQIFFNEYRQIIILIKVLFEGEICISKLCEDFDLTRTTIKTDLVEIKKILKENFLKLEVSNLGLKLIGSETNLRSLQLKLINEYGNVVLEQNLEQNYIYSLIKNNFLNIEIKEIEKFINYIVKQLNIIITDETYFILKNYILIMIKRIKSNHEIEEINNIKFYKETIEYDILKKSISLIEANFNLEISDIELVKLTDYFLGCSNFSLNNSSYKNWLEIEIIVKKIVLQFKKLHKIDLTSDEILINGLVNHIKPALHRIKNGLKLQNSISKEVLKKYPLLYKDTKESLDTIQEFLEIPINEDEISFITLHFKTAIDRYKAKQKQTKNIILICGYGYGTSKLLEQQLKQRYNINILETIPLNQLNNIDLSQKIDLIITTLNTVEVNTDIPIVSINTILKEEDIETLDLYNLPKYSDKISLSLIFKIIKKHCKINNKTDLISDLKNILENKIIDDIEQSGKKLSEFIITEQIKLKQNATTWQEAIEIAGKILVDSGCVNDNYIQTMINKVEKYGSYIVITNLLAIPHGELSEDVNHSGMALVSLKEPVDFPQHKPVKYLLAFCGTVSKDYLNALTLFLELVDNCDFLNIIDKENSEKKIIDTIKKYEFLSKVLLEKK</sequence>
<organism evidence="9 10">
    <name type="scientific">Candidatus Cetobacterium colombiensis</name>
    <dbReference type="NCBI Taxonomy" id="3073100"/>
    <lineage>
        <taxon>Bacteria</taxon>
        <taxon>Fusobacteriati</taxon>
        <taxon>Fusobacteriota</taxon>
        <taxon>Fusobacteriia</taxon>
        <taxon>Fusobacteriales</taxon>
        <taxon>Fusobacteriaceae</taxon>
        <taxon>Cetobacterium</taxon>
    </lineage>
</organism>
<accession>A0ABU4W9C9</accession>